<keyword evidence="2" id="KW-0418">Kinase</keyword>
<evidence type="ECO:0000313" key="3">
    <source>
        <dbReference type="Proteomes" id="UP000237000"/>
    </source>
</evidence>
<dbReference type="OrthoDB" id="745018at2759"/>
<dbReference type="PANTHER" id="PTHR21677:SF4">
    <property type="entry name" value="TSL-KINASE INTERACTING-LIKE PROTEIN"/>
    <property type="match status" value="1"/>
</dbReference>
<dbReference type="GO" id="GO:0003682">
    <property type="term" value="F:chromatin binding"/>
    <property type="evidence" value="ECO:0007669"/>
    <property type="project" value="InterPro"/>
</dbReference>
<dbReference type="EMBL" id="JXTC01000462">
    <property type="protein sequence ID" value="PON52266.1"/>
    <property type="molecule type" value="Genomic_DNA"/>
</dbReference>
<accession>A0A2P5BTY0</accession>
<organism evidence="2 3">
    <name type="scientific">Trema orientale</name>
    <name type="common">Charcoal tree</name>
    <name type="synonym">Celtis orientalis</name>
    <dbReference type="NCBI Taxonomy" id="63057"/>
    <lineage>
        <taxon>Eukaryota</taxon>
        <taxon>Viridiplantae</taxon>
        <taxon>Streptophyta</taxon>
        <taxon>Embryophyta</taxon>
        <taxon>Tracheophyta</taxon>
        <taxon>Spermatophyta</taxon>
        <taxon>Magnoliopsida</taxon>
        <taxon>eudicotyledons</taxon>
        <taxon>Gunneridae</taxon>
        <taxon>Pentapetalae</taxon>
        <taxon>rosids</taxon>
        <taxon>fabids</taxon>
        <taxon>Rosales</taxon>
        <taxon>Cannabaceae</taxon>
        <taxon>Trema</taxon>
    </lineage>
</organism>
<sequence length="515" mass="56538">METAIEREKKTTKVPRDCRCSISETGANKFRRTGRQGCKITDEHSLPCSAANGMPVELLDRRKGSLKESSAFNLYQEKTLISHTKIKLQLFPVDEDTRIGLEQDGHHPYLELTLRARKKIPSVLKHLNEKWGSSKVALGEPVLFPYNVHGGISGCRRWTMKDSDINAGDIYALTGSPATFQHSTPSTPCEFRLQSETAQKDYSSNVEKADTTEEHSTPSTPCEFRLQSETAQKDYSSNVEKADKEEMQIVITSEDFKLIKDDEQRTDIKPVQLAAEWADDKTNISIGGLLSEASLQGKFKSHEQKSTDKDTGMQPVQIDSTRSLASWADSLTNISIGGLLSEVSLQGKFMNINAKSNRSTQSTQIISDSLDAFISAQSSCPRGPMQPFHDQHSSILDAEETCHAFPVQKFSSSGKRVSALNGSSGGGCRQDAGSKSFTSSKINEVNIQAEVPEEQACREDQTGVLLPSQTCNDESSLGLAGIKWSESLGPFDLGIPASRKLIDGEKTGINGFFVE</sequence>
<evidence type="ECO:0000256" key="1">
    <source>
        <dbReference type="SAM" id="MobiDB-lite"/>
    </source>
</evidence>
<gene>
    <name evidence="2" type="ORF">TorRG33x02_308830</name>
</gene>
<dbReference type="InterPro" id="IPR055315">
    <property type="entry name" value="Cramped-like"/>
</dbReference>
<keyword evidence="2" id="KW-0808">Transferase</keyword>
<evidence type="ECO:0000313" key="2">
    <source>
        <dbReference type="EMBL" id="PON52266.1"/>
    </source>
</evidence>
<proteinExistence type="predicted"/>
<reference evidence="3" key="1">
    <citation type="submission" date="2016-06" db="EMBL/GenBank/DDBJ databases">
        <title>Parallel loss of symbiosis genes in relatives of nitrogen-fixing non-legume Parasponia.</title>
        <authorList>
            <person name="Van Velzen R."/>
            <person name="Holmer R."/>
            <person name="Bu F."/>
            <person name="Rutten L."/>
            <person name="Van Zeijl A."/>
            <person name="Liu W."/>
            <person name="Santuari L."/>
            <person name="Cao Q."/>
            <person name="Sharma T."/>
            <person name="Shen D."/>
            <person name="Roswanjaya Y."/>
            <person name="Wardhani T."/>
            <person name="Kalhor M.S."/>
            <person name="Jansen J."/>
            <person name="Van den Hoogen J."/>
            <person name="Gungor B."/>
            <person name="Hartog M."/>
            <person name="Hontelez J."/>
            <person name="Verver J."/>
            <person name="Yang W.-C."/>
            <person name="Schijlen E."/>
            <person name="Repin R."/>
            <person name="Schilthuizen M."/>
            <person name="Schranz E."/>
            <person name="Heidstra R."/>
            <person name="Miyata K."/>
            <person name="Fedorova E."/>
            <person name="Kohlen W."/>
            <person name="Bisseling T."/>
            <person name="Smit S."/>
            <person name="Geurts R."/>
        </authorList>
    </citation>
    <scope>NUCLEOTIDE SEQUENCE [LARGE SCALE GENOMIC DNA]</scope>
    <source>
        <strain evidence="3">cv. RG33-2</strain>
    </source>
</reference>
<protein>
    <submittedName>
        <fullName evidence="2">TSL-kinase interacting-like protein</fullName>
    </submittedName>
</protein>
<dbReference type="GO" id="GO:0007389">
    <property type="term" value="P:pattern specification process"/>
    <property type="evidence" value="ECO:0007669"/>
    <property type="project" value="TreeGrafter"/>
</dbReference>
<comment type="caution">
    <text evidence="2">The sequence shown here is derived from an EMBL/GenBank/DDBJ whole genome shotgun (WGS) entry which is preliminary data.</text>
</comment>
<keyword evidence="3" id="KW-1185">Reference proteome</keyword>
<dbReference type="Proteomes" id="UP000237000">
    <property type="component" value="Unassembled WGS sequence"/>
</dbReference>
<feature type="compositionally biased region" description="Basic and acidic residues" evidence="1">
    <location>
        <begin position="207"/>
        <end position="216"/>
    </location>
</feature>
<dbReference type="InParanoid" id="A0A2P5BTY0"/>
<name>A0A2P5BTY0_TREOI</name>
<dbReference type="PANTHER" id="PTHR21677">
    <property type="entry name" value="CRAMPED PROTEIN"/>
    <property type="match status" value="1"/>
</dbReference>
<dbReference type="AlphaFoldDB" id="A0A2P5BTY0"/>
<feature type="region of interest" description="Disordered" evidence="1">
    <location>
        <begin position="200"/>
        <end position="222"/>
    </location>
</feature>
<dbReference type="GO" id="GO:0005634">
    <property type="term" value="C:nucleus"/>
    <property type="evidence" value="ECO:0007669"/>
    <property type="project" value="TreeGrafter"/>
</dbReference>
<dbReference type="FunCoup" id="A0A2P5BTY0">
    <property type="interactions" value="82"/>
</dbReference>
<dbReference type="GO" id="GO:0016301">
    <property type="term" value="F:kinase activity"/>
    <property type="evidence" value="ECO:0007669"/>
    <property type="project" value="UniProtKB-KW"/>
</dbReference>